<proteinExistence type="predicted"/>
<evidence type="ECO:0000313" key="1">
    <source>
        <dbReference type="EMBL" id="KQB85772.1"/>
    </source>
</evidence>
<dbReference type="STRING" id="1544413.Clow_01906"/>
<reference evidence="1 2" key="1">
    <citation type="submission" date="2015-10" db="EMBL/GenBank/DDBJ databases">
        <title>Corynebacteirum lowii and Corynebacterium oculi species nova, derived from human clinical disease and and emended description of Corynebacterium mastiditis.</title>
        <authorList>
            <person name="Bernard K."/>
            <person name="Pacheco A.L."/>
            <person name="Mcdougall C."/>
            <person name="Burtx T."/>
            <person name="Weibe D."/>
            <person name="Tyler S."/>
            <person name="Olson A.B."/>
            <person name="Cnockaert M."/>
            <person name="Eguchi H."/>
            <person name="Kuwahara T."/>
            <person name="Nakayama-Imaohji H."/>
            <person name="Boudewijins M."/>
            <person name="Van Hoecke F."/>
            <person name="Bernier A.-M."/>
            <person name="Vandamme P."/>
        </authorList>
    </citation>
    <scope>NUCLEOTIDE SEQUENCE [LARGE SCALE GENOMIC DNA]</scope>
    <source>
        <strain evidence="1 2">NML 130206</strain>
    </source>
</reference>
<sequence length="242" mass="26443">MTYTTGIMSIRLHVYSPLQHSALWLGAWLYGRQSTDALIDALLDLQQPTSVEVLHRLRATAKLHGEEPAVRLVLAGPAQPSGLPAPADEHGALLIPAGDDHYHMLIALPGEEEWHWQMVENPPAALYLSPGEADLRLAEATRQAASLIEAQGLRTSSLSNPRLTVGMLSDFYETPGIPEDTPPRAAKLIARADRVAAIIEALLDQAGDHSLDPELLGLWRYIREARMTAVDYAVREMGRLAG</sequence>
<gene>
    <name evidence="1" type="ORF">Clow_01906</name>
</gene>
<comment type="caution">
    <text evidence="1">The sequence shown here is derived from an EMBL/GenBank/DDBJ whole genome shotgun (WGS) entry which is preliminary data.</text>
</comment>
<name>A0A0Q0U1V6_9CORY</name>
<evidence type="ECO:0000313" key="2">
    <source>
        <dbReference type="Proteomes" id="UP000050488"/>
    </source>
</evidence>
<dbReference type="PATRIC" id="fig|1544413.3.peg.1909"/>
<keyword evidence="2" id="KW-1185">Reference proteome</keyword>
<dbReference type="EMBL" id="LKEV01000006">
    <property type="protein sequence ID" value="KQB85772.1"/>
    <property type="molecule type" value="Genomic_DNA"/>
</dbReference>
<accession>A0A0Q0U1V6</accession>
<organism evidence="1 2">
    <name type="scientific">Corynebacterium lowii</name>
    <dbReference type="NCBI Taxonomy" id="1544413"/>
    <lineage>
        <taxon>Bacteria</taxon>
        <taxon>Bacillati</taxon>
        <taxon>Actinomycetota</taxon>
        <taxon>Actinomycetes</taxon>
        <taxon>Mycobacteriales</taxon>
        <taxon>Corynebacteriaceae</taxon>
        <taxon>Corynebacterium</taxon>
    </lineage>
</organism>
<dbReference type="AlphaFoldDB" id="A0A0Q0U1V6"/>
<dbReference type="Proteomes" id="UP000050488">
    <property type="component" value="Unassembled WGS sequence"/>
</dbReference>
<protein>
    <submittedName>
        <fullName evidence="1">Uncharacterized protein</fullName>
    </submittedName>
</protein>